<evidence type="ECO:0000256" key="3">
    <source>
        <dbReference type="ARBA" id="ARBA00022723"/>
    </source>
</evidence>
<organism evidence="10 11">
    <name type="scientific">Shewanella atlantica</name>
    <dbReference type="NCBI Taxonomy" id="271099"/>
    <lineage>
        <taxon>Bacteria</taxon>
        <taxon>Pseudomonadati</taxon>
        <taxon>Pseudomonadota</taxon>
        <taxon>Gammaproteobacteria</taxon>
        <taxon>Alteromonadales</taxon>
        <taxon>Shewanellaceae</taxon>
        <taxon>Shewanella</taxon>
    </lineage>
</organism>
<dbReference type="InterPro" id="IPR038763">
    <property type="entry name" value="DHH_sf"/>
</dbReference>
<protein>
    <recommendedName>
        <fullName evidence="2">inorganic diphosphatase</fullName>
        <ecNumber evidence="2">3.6.1.1</ecNumber>
    </recommendedName>
    <alternativeName>
        <fullName evidence="6">Pyrophosphate phospho-hydrolase</fullName>
    </alternativeName>
</protein>
<dbReference type="Gene3D" id="3.10.310.20">
    <property type="entry name" value="DHHA2 domain"/>
    <property type="match status" value="1"/>
</dbReference>
<keyword evidence="5" id="KW-0464">Manganese</keyword>
<dbReference type="EMBL" id="RXNV01000010">
    <property type="protein sequence ID" value="RTR29280.1"/>
    <property type="molecule type" value="Genomic_DNA"/>
</dbReference>
<dbReference type="InterPro" id="IPR004097">
    <property type="entry name" value="DHHA2"/>
</dbReference>
<dbReference type="Pfam" id="PF01368">
    <property type="entry name" value="DHH"/>
    <property type="match status" value="1"/>
</dbReference>
<dbReference type="Proteomes" id="UP000282060">
    <property type="component" value="Unassembled WGS sequence"/>
</dbReference>
<dbReference type="GO" id="GO:0005737">
    <property type="term" value="C:cytoplasm"/>
    <property type="evidence" value="ECO:0007669"/>
    <property type="project" value="InterPro"/>
</dbReference>
<evidence type="ECO:0000313" key="11">
    <source>
        <dbReference type="Proteomes" id="UP000282060"/>
    </source>
</evidence>
<evidence type="ECO:0000256" key="1">
    <source>
        <dbReference type="ARBA" id="ARBA00001936"/>
    </source>
</evidence>
<comment type="caution">
    <text evidence="10">The sequence shown here is derived from an EMBL/GenBank/DDBJ whole genome shotgun (WGS) entry which is preliminary data.</text>
</comment>
<dbReference type="GO" id="GO:0004427">
    <property type="term" value="F:inorganic diphosphate phosphatase activity"/>
    <property type="evidence" value="ECO:0007669"/>
    <property type="project" value="UniProtKB-EC"/>
</dbReference>
<evidence type="ECO:0000259" key="9">
    <source>
        <dbReference type="SMART" id="SM01131"/>
    </source>
</evidence>
<dbReference type="RefSeq" id="WP_126507252.1">
    <property type="nucleotide sequence ID" value="NZ_RXNV01000010.1"/>
</dbReference>
<dbReference type="AlphaFoldDB" id="A0A3S0KLF6"/>
<gene>
    <name evidence="10" type="ORF">EKG39_17355</name>
</gene>
<feature type="chain" id="PRO_5018556806" description="inorganic diphosphatase" evidence="8">
    <location>
        <begin position="24"/>
        <end position="341"/>
    </location>
</feature>
<comment type="catalytic activity">
    <reaction evidence="7">
        <text>diphosphate + H2O = 2 phosphate + H(+)</text>
        <dbReference type="Rhea" id="RHEA:24576"/>
        <dbReference type="ChEBI" id="CHEBI:15377"/>
        <dbReference type="ChEBI" id="CHEBI:15378"/>
        <dbReference type="ChEBI" id="CHEBI:33019"/>
        <dbReference type="ChEBI" id="CHEBI:43474"/>
        <dbReference type="EC" id="3.6.1.1"/>
    </reaction>
</comment>
<name>A0A3S0KLF6_9GAMM</name>
<dbReference type="SMART" id="SM01131">
    <property type="entry name" value="DHHA2"/>
    <property type="match status" value="1"/>
</dbReference>
<reference evidence="10 11" key="1">
    <citation type="submission" date="2018-12" db="EMBL/GenBank/DDBJ databases">
        <authorList>
            <person name="Yu L."/>
        </authorList>
    </citation>
    <scope>NUCLEOTIDE SEQUENCE [LARGE SCALE GENOMIC DNA]</scope>
    <source>
        <strain evidence="10 11">HAW-EB5</strain>
    </source>
</reference>
<evidence type="ECO:0000313" key="10">
    <source>
        <dbReference type="EMBL" id="RTR29280.1"/>
    </source>
</evidence>
<feature type="domain" description="DHHA2" evidence="9">
    <location>
        <begin position="211"/>
        <end position="339"/>
    </location>
</feature>
<evidence type="ECO:0000256" key="5">
    <source>
        <dbReference type="ARBA" id="ARBA00023211"/>
    </source>
</evidence>
<keyword evidence="3" id="KW-0479">Metal-binding</keyword>
<keyword evidence="11" id="KW-1185">Reference proteome</keyword>
<evidence type="ECO:0000256" key="2">
    <source>
        <dbReference type="ARBA" id="ARBA00012146"/>
    </source>
</evidence>
<dbReference type="NCBIfam" id="NF003877">
    <property type="entry name" value="PRK05427.1"/>
    <property type="match status" value="1"/>
</dbReference>
<keyword evidence="4 10" id="KW-0378">Hydrolase</keyword>
<comment type="cofactor">
    <cofactor evidence="1">
        <name>Mn(2+)</name>
        <dbReference type="ChEBI" id="CHEBI:29035"/>
    </cofactor>
</comment>
<dbReference type="Gene3D" id="3.90.1640.10">
    <property type="entry name" value="inorganic pyrophosphatase (n-terminal core)"/>
    <property type="match status" value="1"/>
</dbReference>
<keyword evidence="8" id="KW-0732">Signal</keyword>
<dbReference type="PANTHER" id="PTHR12112:SF22">
    <property type="entry name" value="MANGANESE-DEPENDENT INORGANIC PYROPHOSPHATASE-RELATED"/>
    <property type="match status" value="1"/>
</dbReference>
<dbReference type="Pfam" id="PF02833">
    <property type="entry name" value="DHHA2"/>
    <property type="match status" value="1"/>
</dbReference>
<evidence type="ECO:0000256" key="4">
    <source>
        <dbReference type="ARBA" id="ARBA00022801"/>
    </source>
</evidence>
<dbReference type="SUPFAM" id="SSF64182">
    <property type="entry name" value="DHH phosphoesterases"/>
    <property type="match status" value="1"/>
</dbReference>
<feature type="signal peptide" evidence="8">
    <location>
        <begin position="1"/>
        <end position="23"/>
    </location>
</feature>
<sequence>MTFHRLTLVALSLTAAVALPCQSADLDLSLNAQPISSDTLWFGHTTPDTDTTVSAIAAAEFYGGQARSTGKLNKETQFVLDKLNVKTPPLARNLENAKVALVDFNQTTQLMKGVDQNNIQAVIDHHALRDNPISLSAPISIVIKPWGSAATIIADDALDHGKTISKTMAGLLLAGILSDTLNLKSVTTTQRDRELVKTLSAKANLNSDEFAQGMFKAKSDLSDVSAYDIVVGDYKNYTVNGKDIGFGVAEVLDSSELLGRVDELRNAMAKARKNQKREQIFFAIVDMQKKTAYVLTNSDKETKTANKAYGVKQNSQGIFVLEDTLSRKRQMMPAIKKALAD</sequence>
<dbReference type="InterPro" id="IPR038222">
    <property type="entry name" value="DHHA2_dom_sf"/>
</dbReference>
<dbReference type="OrthoDB" id="9766150at2"/>
<proteinExistence type="predicted"/>
<evidence type="ECO:0000256" key="7">
    <source>
        <dbReference type="ARBA" id="ARBA00047820"/>
    </source>
</evidence>
<dbReference type="EC" id="3.6.1.1" evidence="2"/>
<accession>A0A3S0KLF6</accession>
<dbReference type="InterPro" id="IPR001667">
    <property type="entry name" value="DDH_dom"/>
</dbReference>
<evidence type="ECO:0000256" key="8">
    <source>
        <dbReference type="SAM" id="SignalP"/>
    </source>
</evidence>
<dbReference type="PANTHER" id="PTHR12112">
    <property type="entry name" value="BNIP - RELATED"/>
    <property type="match status" value="1"/>
</dbReference>
<dbReference type="GO" id="GO:0046872">
    <property type="term" value="F:metal ion binding"/>
    <property type="evidence" value="ECO:0007669"/>
    <property type="project" value="UniProtKB-KW"/>
</dbReference>
<evidence type="ECO:0000256" key="6">
    <source>
        <dbReference type="ARBA" id="ARBA00032535"/>
    </source>
</evidence>